<feature type="repeat" description="WD" evidence="3">
    <location>
        <begin position="224"/>
        <end position="258"/>
    </location>
</feature>
<comment type="caution">
    <text evidence="5">The sequence shown here is derived from an EMBL/GenBank/DDBJ whole genome shotgun (WGS) entry which is preliminary data.</text>
</comment>
<keyword evidence="6" id="KW-1185">Reference proteome</keyword>
<name>A0A4T0FW43_9BASI</name>
<dbReference type="Proteomes" id="UP000310189">
    <property type="component" value="Unassembled WGS sequence"/>
</dbReference>
<dbReference type="InterPro" id="IPR001680">
    <property type="entry name" value="WD40_rpt"/>
</dbReference>
<protein>
    <submittedName>
        <fullName evidence="5">Uncharacterized protein</fullName>
    </submittedName>
</protein>
<dbReference type="AlphaFoldDB" id="A0A4T0FW43"/>
<organism evidence="5 6">
    <name type="scientific">Wallemia hederae</name>
    <dbReference type="NCBI Taxonomy" id="1540922"/>
    <lineage>
        <taxon>Eukaryota</taxon>
        <taxon>Fungi</taxon>
        <taxon>Dikarya</taxon>
        <taxon>Basidiomycota</taxon>
        <taxon>Wallemiomycotina</taxon>
        <taxon>Wallemiomycetes</taxon>
        <taxon>Wallemiales</taxon>
        <taxon>Wallemiaceae</taxon>
        <taxon>Wallemia</taxon>
    </lineage>
</organism>
<accession>A0A4T0FW43</accession>
<evidence type="ECO:0000256" key="2">
    <source>
        <dbReference type="ARBA" id="ARBA00022737"/>
    </source>
</evidence>
<dbReference type="PANTHER" id="PTHR10971">
    <property type="entry name" value="MRNA EXPORT FACTOR AND BUB3"/>
    <property type="match status" value="1"/>
</dbReference>
<dbReference type="Pfam" id="PF00400">
    <property type="entry name" value="WD40"/>
    <property type="match status" value="1"/>
</dbReference>
<gene>
    <name evidence="5" type="ORF">E3P99_00364</name>
</gene>
<dbReference type="SMART" id="SM00320">
    <property type="entry name" value="WD40"/>
    <property type="match status" value="4"/>
</dbReference>
<dbReference type="InterPro" id="IPR015943">
    <property type="entry name" value="WD40/YVTN_repeat-like_dom_sf"/>
</dbReference>
<evidence type="ECO:0000256" key="4">
    <source>
        <dbReference type="SAM" id="MobiDB-lite"/>
    </source>
</evidence>
<dbReference type="EMBL" id="SPNW01000004">
    <property type="protein sequence ID" value="TIA92928.1"/>
    <property type="molecule type" value="Genomic_DNA"/>
</dbReference>
<dbReference type="PROSITE" id="PS50082">
    <property type="entry name" value="WD_REPEATS_2"/>
    <property type="match status" value="1"/>
</dbReference>
<dbReference type="OrthoDB" id="10262475at2759"/>
<dbReference type="Gene3D" id="2.130.10.10">
    <property type="entry name" value="YVTN repeat-like/Quinoprotein amine dehydrogenase"/>
    <property type="match status" value="1"/>
</dbReference>
<feature type="region of interest" description="Disordered" evidence="4">
    <location>
        <begin position="282"/>
        <end position="316"/>
    </location>
</feature>
<evidence type="ECO:0000256" key="3">
    <source>
        <dbReference type="PROSITE-ProRule" id="PRU00221"/>
    </source>
</evidence>
<proteinExistence type="predicted"/>
<sequence>MINIDLISDMVFRPRSQDLLVASWDNSLKLVRDENILVNFNHSNPILTTTFTDASNFYFGCLDGRLYQYDLDTRKYRVQWSTGNAISSSTFNQPHNLLLASSLDSQLAVLDTRSDAPVHTLKLSHKIYDVDSSNHLVVSAMADRQIAIHDLRKLDKPVQLRESSLKFMTRRVACMPDDVGFVTSSIEGRVAVDYFDPSPQVQSNKYAFKSHRQSSNDSDVIYPINALAFHPIYGTFATGGSDGFVNLWDANAKKRIKSYGRYKNAVQAVAFSDDGESMAVAFSKGPEETHPASSSDEVGVEVKTNLMNEAKPKRMQ</sequence>
<reference evidence="5 6" key="1">
    <citation type="submission" date="2019-03" db="EMBL/GenBank/DDBJ databases">
        <title>Sequencing 23 genomes of Wallemia ichthyophaga.</title>
        <authorList>
            <person name="Gostincar C."/>
        </authorList>
    </citation>
    <scope>NUCLEOTIDE SEQUENCE [LARGE SCALE GENOMIC DNA]</scope>
    <source>
        <strain evidence="5 6">EXF-5753</strain>
    </source>
</reference>
<evidence type="ECO:0000256" key="1">
    <source>
        <dbReference type="ARBA" id="ARBA00022574"/>
    </source>
</evidence>
<evidence type="ECO:0000313" key="5">
    <source>
        <dbReference type="EMBL" id="TIA92928.1"/>
    </source>
</evidence>
<keyword evidence="1 3" id="KW-0853">WD repeat</keyword>
<dbReference type="InterPro" id="IPR036322">
    <property type="entry name" value="WD40_repeat_dom_sf"/>
</dbReference>
<evidence type="ECO:0000313" key="6">
    <source>
        <dbReference type="Proteomes" id="UP000310189"/>
    </source>
</evidence>
<dbReference type="SUPFAM" id="SSF50978">
    <property type="entry name" value="WD40 repeat-like"/>
    <property type="match status" value="1"/>
</dbReference>
<keyword evidence="2" id="KW-0677">Repeat</keyword>